<name>A0A9N8LRZ7_9BASI</name>
<dbReference type="EMBL" id="CAJHJF010003566">
    <property type="protein sequence ID" value="CAD6936326.1"/>
    <property type="molecule type" value="Genomic_DNA"/>
</dbReference>
<proteinExistence type="predicted"/>
<dbReference type="GO" id="GO:0043531">
    <property type="term" value="F:ADP binding"/>
    <property type="evidence" value="ECO:0007669"/>
    <property type="project" value="TreeGrafter"/>
</dbReference>
<accession>A0A9N8LRZ7</accession>
<dbReference type="GO" id="GO:0046933">
    <property type="term" value="F:proton-transporting ATP synthase activity, rotational mechanism"/>
    <property type="evidence" value="ECO:0007669"/>
    <property type="project" value="InterPro"/>
</dbReference>
<dbReference type="Gene3D" id="3.40.50.300">
    <property type="entry name" value="P-loop containing nucleotide triphosphate hydrolases"/>
    <property type="match status" value="1"/>
</dbReference>
<evidence type="ECO:0000313" key="1">
    <source>
        <dbReference type="EMBL" id="CAD6936326.1"/>
    </source>
</evidence>
<dbReference type="InterPro" id="IPR027417">
    <property type="entry name" value="P-loop_NTPase"/>
</dbReference>
<gene>
    <name evidence="1" type="ORF">JKILLFL_G7438</name>
</gene>
<protein>
    <submittedName>
        <fullName evidence="1">Uncharacterized protein</fullName>
    </submittedName>
</protein>
<keyword evidence="2" id="KW-1185">Reference proteome</keyword>
<dbReference type="GO" id="GO:0005524">
    <property type="term" value="F:ATP binding"/>
    <property type="evidence" value="ECO:0007669"/>
    <property type="project" value="TreeGrafter"/>
</dbReference>
<reference evidence="1 2" key="1">
    <citation type="submission" date="2020-10" db="EMBL/GenBank/DDBJ databases">
        <authorList>
            <person name="Sedaghatjoo S."/>
        </authorList>
    </citation>
    <scope>NUCLEOTIDE SEQUENCE [LARGE SCALE GENOMIC DNA]</scope>
    <source>
        <strain evidence="1 2">LLFL</strain>
    </source>
</reference>
<sequence length="113" mass="12593">MGLFVLQHHSYPSPYPRAAPLRRRRSGDVEETGRVFSIDDRQPGKTAVGIDIILSWKLRNDGPGESKKLCCIYIAVGQKPFTVIQLVQVLKKNDAVKYTSIFAATATEATFLQ</sequence>
<dbReference type="GO" id="GO:0045259">
    <property type="term" value="C:proton-transporting ATP synthase complex"/>
    <property type="evidence" value="ECO:0007669"/>
    <property type="project" value="InterPro"/>
</dbReference>
<dbReference type="InterPro" id="IPR005294">
    <property type="entry name" value="ATP_synth_F1_asu"/>
</dbReference>
<dbReference type="Proteomes" id="UP000836404">
    <property type="component" value="Unassembled WGS sequence"/>
</dbReference>
<comment type="caution">
    <text evidence="1">The sequence shown here is derived from an EMBL/GenBank/DDBJ whole genome shotgun (WGS) entry which is preliminary data.</text>
</comment>
<dbReference type="PANTHER" id="PTHR48082:SF2">
    <property type="entry name" value="ATP SYNTHASE SUBUNIT ALPHA, MITOCHONDRIAL"/>
    <property type="match status" value="1"/>
</dbReference>
<evidence type="ECO:0000313" key="2">
    <source>
        <dbReference type="Proteomes" id="UP000836404"/>
    </source>
</evidence>
<organism evidence="1 2">
    <name type="scientific">Tilletia laevis</name>
    <dbReference type="NCBI Taxonomy" id="157183"/>
    <lineage>
        <taxon>Eukaryota</taxon>
        <taxon>Fungi</taxon>
        <taxon>Dikarya</taxon>
        <taxon>Basidiomycota</taxon>
        <taxon>Ustilaginomycotina</taxon>
        <taxon>Exobasidiomycetes</taxon>
        <taxon>Tilletiales</taxon>
        <taxon>Tilletiaceae</taxon>
        <taxon>Tilletia</taxon>
    </lineage>
</organism>
<dbReference type="SUPFAM" id="SSF52540">
    <property type="entry name" value="P-loop containing nucleoside triphosphate hydrolases"/>
    <property type="match status" value="1"/>
</dbReference>
<dbReference type="AlphaFoldDB" id="A0A9N8LRZ7"/>
<dbReference type="PANTHER" id="PTHR48082">
    <property type="entry name" value="ATP SYNTHASE SUBUNIT ALPHA, MITOCHONDRIAL"/>
    <property type="match status" value="1"/>
</dbReference>